<dbReference type="HOGENOM" id="CLU_677061_0_0_1"/>
<dbReference type="Pfam" id="PF00560">
    <property type="entry name" value="LRR_1"/>
    <property type="match status" value="1"/>
</dbReference>
<sequence length="407" mass="44073">MAKLNDVTTPPDAAPTTMGDDGSEPTVTGAADANGTTPGARAVFPTSSAARNDSTMDDPPGGSVEFVLGGNILEPPPTMVADDGDGVRIPCDVAHVEDAYAVEIEDAAVELMSSSNVMSAEPVKTMRFMGREIDSSNVKWATCLSVIAAVAVVLAVSVPTAMHYHRKGSAEEASVEGMKESEQKREELVQSLGQFGEFTVEERAEELRSRLASISNDEELNDPSTPQGMAFNLMISDGNSRIDSKMYHPSIPISKAQERYSLLVFYFSTGGDEWTRTDDFLTIGNHCDWSDMIECVGEFESSDGQNNCITGPASCVFQERVVGLYFDDNNLRGYLPSEIKNFQSLKYLSLDRNFIEGTLPQGLETLVRLETINLQDTNITGSVDFLCQGTDVDLKVDLDEVDCGCCS</sequence>
<evidence type="ECO:0000256" key="2">
    <source>
        <dbReference type="SAM" id="Phobius"/>
    </source>
</evidence>
<dbReference type="AlphaFoldDB" id="B8LDQ7"/>
<dbReference type="InterPro" id="IPR001611">
    <property type="entry name" value="Leu-rich_rpt"/>
</dbReference>
<evidence type="ECO:0000313" key="4">
    <source>
        <dbReference type="Proteomes" id="UP000001449"/>
    </source>
</evidence>
<dbReference type="PaxDb" id="35128-Thaps25531"/>
<feature type="compositionally biased region" description="Low complexity" evidence="1">
    <location>
        <begin position="8"/>
        <end position="17"/>
    </location>
</feature>
<dbReference type="InterPro" id="IPR052595">
    <property type="entry name" value="LRRC69/RLP"/>
</dbReference>
<dbReference type="OMA" id="DINHCEW"/>
<dbReference type="Gene3D" id="3.80.10.10">
    <property type="entry name" value="Ribonuclease Inhibitor"/>
    <property type="match status" value="1"/>
</dbReference>
<feature type="transmembrane region" description="Helical" evidence="2">
    <location>
        <begin position="138"/>
        <end position="158"/>
    </location>
</feature>
<dbReference type="RefSeq" id="XP_002297199.1">
    <property type="nucleotide sequence ID" value="XM_002297163.1"/>
</dbReference>
<organism evidence="3 4">
    <name type="scientific">Thalassiosira pseudonana</name>
    <name type="common">Marine diatom</name>
    <name type="synonym">Cyclotella nana</name>
    <dbReference type="NCBI Taxonomy" id="35128"/>
    <lineage>
        <taxon>Eukaryota</taxon>
        <taxon>Sar</taxon>
        <taxon>Stramenopiles</taxon>
        <taxon>Ochrophyta</taxon>
        <taxon>Bacillariophyta</taxon>
        <taxon>Coscinodiscophyceae</taxon>
        <taxon>Thalassiosirophycidae</taxon>
        <taxon>Thalassiosirales</taxon>
        <taxon>Thalassiosiraceae</taxon>
        <taxon>Thalassiosira</taxon>
    </lineage>
</organism>
<evidence type="ECO:0000256" key="1">
    <source>
        <dbReference type="SAM" id="MobiDB-lite"/>
    </source>
</evidence>
<proteinExistence type="predicted"/>
<reference evidence="3 4" key="2">
    <citation type="journal article" date="2008" name="Nature">
        <title>The Phaeodactylum genome reveals the evolutionary history of diatom genomes.</title>
        <authorList>
            <person name="Bowler C."/>
            <person name="Allen A.E."/>
            <person name="Badger J.H."/>
            <person name="Grimwood J."/>
            <person name="Jabbari K."/>
            <person name="Kuo A."/>
            <person name="Maheswari U."/>
            <person name="Martens C."/>
            <person name="Maumus F."/>
            <person name="Otillar R.P."/>
            <person name="Rayko E."/>
            <person name="Salamov A."/>
            <person name="Vandepoele K."/>
            <person name="Beszteri B."/>
            <person name="Gruber A."/>
            <person name="Heijde M."/>
            <person name="Katinka M."/>
            <person name="Mock T."/>
            <person name="Valentin K."/>
            <person name="Verret F."/>
            <person name="Berges J.A."/>
            <person name="Brownlee C."/>
            <person name="Cadoret J.P."/>
            <person name="Chiovitti A."/>
            <person name="Choi C.J."/>
            <person name="Coesel S."/>
            <person name="De Martino A."/>
            <person name="Detter J.C."/>
            <person name="Durkin C."/>
            <person name="Falciatore A."/>
            <person name="Fournet J."/>
            <person name="Haruta M."/>
            <person name="Huysman M.J."/>
            <person name="Jenkins B.D."/>
            <person name="Jiroutova K."/>
            <person name="Jorgensen R.E."/>
            <person name="Joubert Y."/>
            <person name="Kaplan A."/>
            <person name="Kroger N."/>
            <person name="Kroth P.G."/>
            <person name="La Roche J."/>
            <person name="Lindquist E."/>
            <person name="Lommer M."/>
            <person name="Martin-Jezequel V."/>
            <person name="Lopez P.J."/>
            <person name="Lucas S."/>
            <person name="Mangogna M."/>
            <person name="McGinnis K."/>
            <person name="Medlin L.K."/>
            <person name="Montsant A."/>
            <person name="Oudot-Le Secq M.P."/>
            <person name="Napoli C."/>
            <person name="Obornik M."/>
            <person name="Parker M.S."/>
            <person name="Petit J.L."/>
            <person name="Porcel B.M."/>
            <person name="Poulsen N."/>
            <person name="Robison M."/>
            <person name="Rychlewski L."/>
            <person name="Rynearson T.A."/>
            <person name="Schmutz J."/>
            <person name="Shapiro H."/>
            <person name="Siaut M."/>
            <person name="Stanley M."/>
            <person name="Sussman M.R."/>
            <person name="Taylor A.R."/>
            <person name="Vardi A."/>
            <person name="von Dassow P."/>
            <person name="Vyverman W."/>
            <person name="Willis A."/>
            <person name="Wyrwicz L.S."/>
            <person name="Rokhsar D.S."/>
            <person name="Weissenbach J."/>
            <person name="Armbrust E.V."/>
            <person name="Green B.R."/>
            <person name="Van de Peer Y."/>
            <person name="Grigoriev I.V."/>
        </authorList>
    </citation>
    <scope>NUCLEOTIDE SEQUENCE [LARGE SCALE GENOMIC DNA]</scope>
    <source>
        <strain evidence="3 4">CCMP1335</strain>
    </source>
</reference>
<accession>B8LDQ7</accession>
<keyword evidence="2" id="KW-1133">Transmembrane helix</keyword>
<feature type="region of interest" description="Disordered" evidence="1">
    <location>
        <begin position="1"/>
        <end position="64"/>
    </location>
</feature>
<name>B8LDQ7_THAPS</name>
<dbReference type="InParanoid" id="B8LDQ7"/>
<dbReference type="SUPFAM" id="SSF52058">
    <property type="entry name" value="L domain-like"/>
    <property type="match status" value="1"/>
</dbReference>
<dbReference type="PANTHER" id="PTHR48057">
    <property type="entry name" value="LEUCINE-RICH REPEAT SERINE/THREONINE-PROTEIN KINASE 1"/>
    <property type="match status" value="1"/>
</dbReference>
<keyword evidence="4" id="KW-1185">Reference proteome</keyword>
<dbReference type="GeneID" id="7451826"/>
<keyword evidence="2" id="KW-0472">Membrane</keyword>
<reference evidence="3 4" key="1">
    <citation type="journal article" date="2004" name="Science">
        <title>The genome of the diatom Thalassiosira pseudonana: ecology, evolution, and metabolism.</title>
        <authorList>
            <person name="Armbrust E.V."/>
            <person name="Berges J.A."/>
            <person name="Bowler C."/>
            <person name="Green B.R."/>
            <person name="Martinez D."/>
            <person name="Putnam N.H."/>
            <person name="Zhou S."/>
            <person name="Allen A.E."/>
            <person name="Apt K.E."/>
            <person name="Bechner M."/>
            <person name="Brzezinski M.A."/>
            <person name="Chaal B.K."/>
            <person name="Chiovitti A."/>
            <person name="Davis A.K."/>
            <person name="Demarest M.S."/>
            <person name="Detter J.C."/>
            <person name="Glavina T."/>
            <person name="Goodstein D."/>
            <person name="Hadi M.Z."/>
            <person name="Hellsten U."/>
            <person name="Hildebrand M."/>
            <person name="Jenkins B.D."/>
            <person name="Jurka J."/>
            <person name="Kapitonov V.V."/>
            <person name="Kroger N."/>
            <person name="Lau W.W."/>
            <person name="Lane T.W."/>
            <person name="Larimer F.W."/>
            <person name="Lippmeier J.C."/>
            <person name="Lucas S."/>
            <person name="Medina M."/>
            <person name="Montsant A."/>
            <person name="Obornik M."/>
            <person name="Parker M.S."/>
            <person name="Palenik B."/>
            <person name="Pazour G.J."/>
            <person name="Richardson P.M."/>
            <person name="Rynearson T.A."/>
            <person name="Saito M.A."/>
            <person name="Schwartz D.C."/>
            <person name="Thamatrakoln K."/>
            <person name="Valentin K."/>
            <person name="Vardi A."/>
            <person name="Wilkerson F.P."/>
            <person name="Rokhsar D.S."/>
        </authorList>
    </citation>
    <scope>NUCLEOTIDE SEQUENCE [LARGE SCALE GENOMIC DNA]</scope>
    <source>
        <strain evidence="3 4">CCMP1335</strain>
    </source>
</reference>
<dbReference type="EMBL" id="DS999421">
    <property type="protein sequence ID" value="EED86524.1"/>
    <property type="molecule type" value="Genomic_DNA"/>
</dbReference>
<protein>
    <recommendedName>
        <fullName evidence="5">Leucine-rich repeat-containing N-terminal plant-type domain-containing protein</fullName>
    </recommendedName>
</protein>
<evidence type="ECO:0000313" key="3">
    <source>
        <dbReference type="EMBL" id="EED86524.1"/>
    </source>
</evidence>
<dbReference type="Proteomes" id="UP000001449">
    <property type="component" value="Unassembled WGS sequence"/>
</dbReference>
<evidence type="ECO:0008006" key="5">
    <source>
        <dbReference type="Google" id="ProtNLM"/>
    </source>
</evidence>
<gene>
    <name evidence="3" type="ORF">THAPSDRAFT_25531</name>
</gene>
<keyword evidence="2" id="KW-0812">Transmembrane</keyword>
<dbReference type="KEGG" id="tps:THAPSDRAFT_25531"/>
<dbReference type="InterPro" id="IPR032675">
    <property type="entry name" value="LRR_dom_sf"/>
</dbReference>